<dbReference type="AlphaFoldDB" id="A0AAD8I370"/>
<dbReference type="Pfam" id="PF00275">
    <property type="entry name" value="EPSP_synthase"/>
    <property type="match status" value="1"/>
</dbReference>
<evidence type="ECO:0000259" key="3">
    <source>
        <dbReference type="Pfam" id="PF00275"/>
    </source>
</evidence>
<feature type="compositionally biased region" description="Polar residues" evidence="2">
    <location>
        <begin position="88"/>
        <end position="101"/>
    </location>
</feature>
<dbReference type="EMBL" id="JAUIZM010000007">
    <property type="protein sequence ID" value="KAK1377053.1"/>
    <property type="molecule type" value="Genomic_DNA"/>
</dbReference>
<dbReference type="Gene3D" id="3.65.10.10">
    <property type="entry name" value="Enolpyruvate transferase domain"/>
    <property type="match status" value="2"/>
</dbReference>
<dbReference type="InterPro" id="IPR001986">
    <property type="entry name" value="Enolpyruvate_Tfrase_dom"/>
</dbReference>
<comment type="caution">
    <text evidence="4">The sequence shown here is derived from an EMBL/GenBank/DDBJ whole genome shotgun (WGS) entry which is preliminary data.</text>
</comment>
<dbReference type="SUPFAM" id="SSF55205">
    <property type="entry name" value="EPT/RTPC-like"/>
    <property type="match status" value="1"/>
</dbReference>
<dbReference type="InterPro" id="IPR013792">
    <property type="entry name" value="RNA3'P_cycl/enolpyr_Trfase_a/b"/>
</dbReference>
<reference evidence="4" key="2">
    <citation type="submission" date="2023-05" db="EMBL/GenBank/DDBJ databases">
        <authorList>
            <person name="Schelkunov M.I."/>
        </authorList>
    </citation>
    <scope>NUCLEOTIDE SEQUENCE</scope>
    <source>
        <strain evidence="4">Hsosn_3</strain>
        <tissue evidence="4">Leaf</tissue>
    </source>
</reference>
<dbReference type="Proteomes" id="UP001237642">
    <property type="component" value="Unassembled WGS sequence"/>
</dbReference>
<evidence type="ECO:0000256" key="1">
    <source>
        <dbReference type="ARBA" id="ARBA00022679"/>
    </source>
</evidence>
<sequence>MCKVYYLLRVSDRVSVGRALDLLVYFGDAGSRERCKLRTVSALNKYFPNLKTFVRAHDADHGINLEKAGATAEGTKEKKVEETDSVMRNDNPSGKESTDETQLFLGNSGTAMHPLSAAVTVAGGNSRVGFSQLVGDYKVEEEDSASKRAIIEGSSGLFPAGKEFKDEIQLFLGNAGTTMRPLTAAVIVAGGNYSYILDGVPRMREANCPIAGKGGLPGGKVKLSGSVSSQYLTALLMAAPLAVGDI</sequence>
<evidence type="ECO:0000313" key="5">
    <source>
        <dbReference type="Proteomes" id="UP001237642"/>
    </source>
</evidence>
<keyword evidence="1" id="KW-0808">Transferase</keyword>
<feature type="compositionally biased region" description="Basic and acidic residues" evidence="2">
    <location>
        <begin position="74"/>
        <end position="87"/>
    </location>
</feature>
<dbReference type="InterPro" id="IPR023193">
    <property type="entry name" value="EPSP_synthase_CS"/>
</dbReference>
<dbReference type="GO" id="GO:0003866">
    <property type="term" value="F:3-phosphoshikimate 1-carboxyvinyltransferase activity"/>
    <property type="evidence" value="ECO:0007669"/>
    <property type="project" value="TreeGrafter"/>
</dbReference>
<dbReference type="PANTHER" id="PTHR21090:SF5">
    <property type="entry name" value="PENTAFUNCTIONAL AROM POLYPEPTIDE"/>
    <property type="match status" value="1"/>
</dbReference>
<gene>
    <name evidence="4" type="ORF">POM88_033246</name>
</gene>
<reference evidence="4" key="1">
    <citation type="submission" date="2023-02" db="EMBL/GenBank/DDBJ databases">
        <title>Genome of toxic invasive species Heracleum sosnowskyi carries increased number of genes despite the absence of recent whole-genome duplications.</title>
        <authorList>
            <person name="Schelkunov M."/>
            <person name="Shtratnikova V."/>
            <person name="Makarenko M."/>
            <person name="Klepikova A."/>
            <person name="Omelchenko D."/>
            <person name="Novikova G."/>
            <person name="Obukhova E."/>
            <person name="Bogdanov V."/>
            <person name="Penin A."/>
            <person name="Logacheva M."/>
        </authorList>
    </citation>
    <scope>NUCLEOTIDE SEQUENCE</scope>
    <source>
        <strain evidence="4">Hsosn_3</strain>
        <tissue evidence="4">Leaf</tissue>
    </source>
</reference>
<dbReference type="GO" id="GO:0009423">
    <property type="term" value="P:chorismate biosynthetic process"/>
    <property type="evidence" value="ECO:0007669"/>
    <property type="project" value="TreeGrafter"/>
</dbReference>
<evidence type="ECO:0000313" key="4">
    <source>
        <dbReference type="EMBL" id="KAK1377053.1"/>
    </source>
</evidence>
<dbReference type="PANTHER" id="PTHR21090">
    <property type="entry name" value="AROM/DEHYDROQUINATE SYNTHASE"/>
    <property type="match status" value="1"/>
</dbReference>
<evidence type="ECO:0000256" key="2">
    <source>
        <dbReference type="SAM" id="MobiDB-lite"/>
    </source>
</evidence>
<accession>A0AAD8I370</accession>
<feature type="region of interest" description="Disordered" evidence="2">
    <location>
        <begin position="65"/>
        <end position="101"/>
    </location>
</feature>
<name>A0AAD8I370_9APIA</name>
<feature type="domain" description="Enolpyruvate transferase" evidence="3">
    <location>
        <begin position="139"/>
        <end position="205"/>
    </location>
</feature>
<proteinExistence type="predicted"/>
<protein>
    <recommendedName>
        <fullName evidence="3">Enolpyruvate transferase domain-containing protein</fullName>
    </recommendedName>
</protein>
<dbReference type="InterPro" id="IPR036968">
    <property type="entry name" value="Enolpyruvate_Tfrase_sf"/>
</dbReference>
<dbReference type="PROSITE" id="PS00104">
    <property type="entry name" value="EPSP_SYNTHASE_1"/>
    <property type="match status" value="1"/>
</dbReference>
<keyword evidence="5" id="KW-1185">Reference proteome</keyword>
<organism evidence="4 5">
    <name type="scientific">Heracleum sosnowskyi</name>
    <dbReference type="NCBI Taxonomy" id="360622"/>
    <lineage>
        <taxon>Eukaryota</taxon>
        <taxon>Viridiplantae</taxon>
        <taxon>Streptophyta</taxon>
        <taxon>Embryophyta</taxon>
        <taxon>Tracheophyta</taxon>
        <taxon>Spermatophyta</taxon>
        <taxon>Magnoliopsida</taxon>
        <taxon>eudicotyledons</taxon>
        <taxon>Gunneridae</taxon>
        <taxon>Pentapetalae</taxon>
        <taxon>asterids</taxon>
        <taxon>campanulids</taxon>
        <taxon>Apiales</taxon>
        <taxon>Apiaceae</taxon>
        <taxon>Apioideae</taxon>
        <taxon>apioid superclade</taxon>
        <taxon>Tordylieae</taxon>
        <taxon>Tordyliinae</taxon>
        <taxon>Heracleum</taxon>
    </lineage>
</organism>